<keyword evidence="1" id="KW-0808">Transferase</keyword>
<dbReference type="EMBL" id="CAICTM010001871">
    <property type="protein sequence ID" value="CAB9526710.1"/>
    <property type="molecule type" value="Genomic_DNA"/>
</dbReference>
<dbReference type="PANTHER" id="PTHR44329">
    <property type="entry name" value="SERINE/THREONINE-PROTEIN KINASE TNNI3K-RELATED"/>
    <property type="match status" value="1"/>
</dbReference>
<sequence>MPTEKKIGGYSEGHLLKTAKEAVAKKTNGSIILDPEAEDRIPKFDEKELLLGRVLGRGGFCVVNEITKIKLSDANDNSTNNGNSHHKLDDEHHIYNVVQDRKFMSTHCIRSGKDYRYALKILQDSSRKDPQTFISGVVDLAIEARFLSVVRHPNIIKMRGMALMEDPFANARFFVILDRLYDTLTVRVQKWKKNQVKGIRKMFDRKGKRALAFWVERMTVAYDLACALKYMHELRIIYRDVKPDNIGFDVRGDVKIFDLGLAKELDCAKDNGDGTYQLTGDTGSPRYMAPEVAMEKPYNERADCYSFAILMWQILQMETPFENYTVSMFNKKVVAGGARPKCDDKWPKIVNGMMIRGWGPLAQRPSMGEIAECLRDEINRVSDTEVNEILDLSRKSEMSMHKQKYAA</sequence>
<keyword evidence="4" id="KW-0067">ATP-binding</keyword>
<keyword evidence="6" id="KW-0675">Receptor</keyword>
<evidence type="ECO:0000256" key="2">
    <source>
        <dbReference type="ARBA" id="ARBA00022741"/>
    </source>
</evidence>
<keyword evidence="3 6" id="KW-0418">Kinase</keyword>
<organism evidence="6 7">
    <name type="scientific">Seminavis robusta</name>
    <dbReference type="NCBI Taxonomy" id="568900"/>
    <lineage>
        <taxon>Eukaryota</taxon>
        <taxon>Sar</taxon>
        <taxon>Stramenopiles</taxon>
        <taxon>Ochrophyta</taxon>
        <taxon>Bacillariophyta</taxon>
        <taxon>Bacillariophyceae</taxon>
        <taxon>Bacillariophycidae</taxon>
        <taxon>Naviculales</taxon>
        <taxon>Naviculaceae</taxon>
        <taxon>Seminavis</taxon>
    </lineage>
</organism>
<dbReference type="SUPFAM" id="SSF56112">
    <property type="entry name" value="Protein kinase-like (PK-like)"/>
    <property type="match status" value="1"/>
</dbReference>
<reference evidence="6" key="1">
    <citation type="submission" date="2020-06" db="EMBL/GenBank/DDBJ databases">
        <authorList>
            <consortium name="Plant Systems Biology data submission"/>
        </authorList>
    </citation>
    <scope>NUCLEOTIDE SEQUENCE</scope>
    <source>
        <strain evidence="6">D6</strain>
    </source>
</reference>
<gene>
    <name evidence="6" type="ORF">SEMRO_1873_G302920.1</name>
</gene>
<evidence type="ECO:0000256" key="3">
    <source>
        <dbReference type="ARBA" id="ARBA00022777"/>
    </source>
</evidence>
<dbReference type="Gene3D" id="1.10.510.10">
    <property type="entry name" value="Transferase(Phosphotransferase) domain 1"/>
    <property type="match status" value="1"/>
</dbReference>
<dbReference type="PROSITE" id="PS50011">
    <property type="entry name" value="PROTEIN_KINASE_DOM"/>
    <property type="match status" value="1"/>
</dbReference>
<dbReference type="PANTHER" id="PTHR44329:SF288">
    <property type="entry name" value="MITOGEN-ACTIVATED PROTEIN KINASE KINASE KINASE 20"/>
    <property type="match status" value="1"/>
</dbReference>
<keyword evidence="6" id="KW-0472">Membrane</keyword>
<dbReference type="Gene3D" id="3.30.200.20">
    <property type="entry name" value="Phosphorylase Kinase, domain 1"/>
    <property type="match status" value="1"/>
</dbReference>
<feature type="domain" description="Protein kinase" evidence="5">
    <location>
        <begin position="49"/>
        <end position="378"/>
    </location>
</feature>
<dbReference type="GO" id="GO:0004674">
    <property type="term" value="F:protein serine/threonine kinase activity"/>
    <property type="evidence" value="ECO:0007669"/>
    <property type="project" value="TreeGrafter"/>
</dbReference>
<dbReference type="InterPro" id="IPR000719">
    <property type="entry name" value="Prot_kinase_dom"/>
</dbReference>
<comment type="caution">
    <text evidence="6">The sequence shown here is derived from an EMBL/GenBank/DDBJ whole genome shotgun (WGS) entry which is preliminary data.</text>
</comment>
<dbReference type="Proteomes" id="UP001153069">
    <property type="component" value="Unassembled WGS sequence"/>
</dbReference>
<name>A0A9N8EUP2_9STRA</name>
<proteinExistence type="predicted"/>
<protein>
    <submittedName>
        <fullName evidence="6">Inactive tyrosine-protein kinase transmembrane receptor ROR1</fullName>
    </submittedName>
</protein>
<dbReference type="GO" id="GO:0005524">
    <property type="term" value="F:ATP binding"/>
    <property type="evidence" value="ECO:0007669"/>
    <property type="project" value="UniProtKB-KW"/>
</dbReference>
<evidence type="ECO:0000256" key="4">
    <source>
        <dbReference type="ARBA" id="ARBA00022840"/>
    </source>
</evidence>
<evidence type="ECO:0000259" key="5">
    <source>
        <dbReference type="PROSITE" id="PS50011"/>
    </source>
</evidence>
<dbReference type="Pfam" id="PF00069">
    <property type="entry name" value="Pkinase"/>
    <property type="match status" value="1"/>
</dbReference>
<accession>A0A9N8EUP2</accession>
<keyword evidence="6" id="KW-0812">Transmembrane</keyword>
<dbReference type="OrthoDB" id="192267at2759"/>
<dbReference type="SMART" id="SM00220">
    <property type="entry name" value="S_TKc"/>
    <property type="match status" value="1"/>
</dbReference>
<dbReference type="AlphaFoldDB" id="A0A9N8EUP2"/>
<dbReference type="InterPro" id="IPR011009">
    <property type="entry name" value="Kinase-like_dom_sf"/>
</dbReference>
<keyword evidence="2" id="KW-0547">Nucleotide-binding</keyword>
<evidence type="ECO:0000256" key="1">
    <source>
        <dbReference type="ARBA" id="ARBA00022679"/>
    </source>
</evidence>
<evidence type="ECO:0000313" key="6">
    <source>
        <dbReference type="EMBL" id="CAB9526710.1"/>
    </source>
</evidence>
<keyword evidence="7" id="KW-1185">Reference proteome</keyword>
<evidence type="ECO:0000313" key="7">
    <source>
        <dbReference type="Proteomes" id="UP001153069"/>
    </source>
</evidence>
<dbReference type="InterPro" id="IPR051681">
    <property type="entry name" value="Ser/Thr_Kinases-Pseudokinases"/>
</dbReference>